<keyword evidence="6" id="KW-0687">Ribonucleoprotein</keyword>
<dbReference type="InterPro" id="IPR044444">
    <property type="entry name" value="Ribosomal_mL44_DSRM_metazoa"/>
</dbReference>
<dbReference type="GeneID" id="30150117"/>
<evidence type="ECO:0000256" key="9">
    <source>
        <dbReference type="PROSITE-ProRule" id="PRU00266"/>
    </source>
</evidence>
<evidence type="ECO:0000256" key="6">
    <source>
        <dbReference type="ARBA" id="ARBA00023274"/>
    </source>
</evidence>
<dbReference type="AlphaFoldDB" id="A0A1E3R0B1"/>
<dbReference type="Gene3D" id="1.10.1520.10">
    <property type="entry name" value="Ribonuclease III domain"/>
    <property type="match status" value="1"/>
</dbReference>
<dbReference type="SMART" id="SM00535">
    <property type="entry name" value="RIBOc"/>
    <property type="match status" value="1"/>
</dbReference>
<dbReference type="SUPFAM" id="SSF54768">
    <property type="entry name" value="dsRNA-binding domain-like"/>
    <property type="match status" value="1"/>
</dbReference>
<sequence length="348" mass="37969">MSILRIVQKGIRSPNVLSRSFTVSKQNWTYAPSVVTPKFIVPADLTSFGDYKRAGSQIPVTNADAAKAPGLVALHARLQLPESFELATLARSLTFIAEGNQYADNAGMALFGKNLVKYYVTEYLMVHYPRLPAVILRAALNAYTGEETLAQIAREWGVEADNKSEMEKFLVDEPKEFSLGRLSFDKVDTNPERGVTVVEGGVNVQQAAFASVVKSVIAGVHAHNGADAAKQFIHDHVISRHIDISQMFQFQFPTRELTNLCSRQSLEPPVARLLAETGRLTVSPVFVIGIFSGSSKLGEGQGNSLLEAKSRAAVNALKNYYLYRPIDPVVPSDPKYDGSLIDGSAVVI</sequence>
<dbReference type="InterPro" id="IPR014720">
    <property type="entry name" value="dsRBD_dom"/>
</dbReference>
<evidence type="ECO:0000313" key="13">
    <source>
        <dbReference type="Proteomes" id="UP000094336"/>
    </source>
</evidence>
<comment type="subcellular location">
    <subcellularLocation>
        <location evidence="1">Mitochondrion</location>
    </subcellularLocation>
</comment>
<dbReference type="SMART" id="SM00358">
    <property type="entry name" value="DSRM"/>
    <property type="match status" value="1"/>
</dbReference>
<dbReference type="InterPro" id="IPR036389">
    <property type="entry name" value="RNase_III_sf"/>
</dbReference>
<keyword evidence="4" id="KW-0689">Ribosomal protein</keyword>
<dbReference type="PROSITE" id="PS50137">
    <property type="entry name" value="DS_RBD"/>
    <property type="match status" value="1"/>
</dbReference>
<keyword evidence="5" id="KW-0496">Mitochondrion</keyword>
<evidence type="ECO:0000256" key="3">
    <source>
        <dbReference type="ARBA" id="ARBA00022946"/>
    </source>
</evidence>
<dbReference type="GO" id="GO:0005739">
    <property type="term" value="C:mitochondrion"/>
    <property type="evidence" value="ECO:0007669"/>
    <property type="project" value="TreeGrafter"/>
</dbReference>
<evidence type="ECO:0000256" key="8">
    <source>
        <dbReference type="ARBA" id="ARBA00035187"/>
    </source>
</evidence>
<dbReference type="PROSITE" id="PS50142">
    <property type="entry name" value="RNASE_3_2"/>
    <property type="match status" value="1"/>
</dbReference>
<organism evidence="12 13">
    <name type="scientific">Babjeviella inositovora NRRL Y-12698</name>
    <dbReference type="NCBI Taxonomy" id="984486"/>
    <lineage>
        <taxon>Eukaryota</taxon>
        <taxon>Fungi</taxon>
        <taxon>Dikarya</taxon>
        <taxon>Ascomycota</taxon>
        <taxon>Saccharomycotina</taxon>
        <taxon>Pichiomycetes</taxon>
        <taxon>Serinales incertae sedis</taxon>
        <taxon>Babjeviella</taxon>
    </lineage>
</organism>
<evidence type="ECO:0000256" key="5">
    <source>
        <dbReference type="ARBA" id="ARBA00023128"/>
    </source>
</evidence>
<evidence type="ECO:0000256" key="7">
    <source>
        <dbReference type="ARBA" id="ARBA00024034"/>
    </source>
</evidence>
<evidence type="ECO:0000313" key="12">
    <source>
        <dbReference type="EMBL" id="ODQ82807.1"/>
    </source>
</evidence>
<dbReference type="GO" id="GO:0003735">
    <property type="term" value="F:structural constituent of ribosome"/>
    <property type="evidence" value="ECO:0007669"/>
    <property type="project" value="TreeGrafter"/>
</dbReference>
<comment type="similarity">
    <text evidence="7">Belongs to the ribonuclease III family. Mitochondrion-specific ribosomal protein mL44 subfamily.</text>
</comment>
<protein>
    <recommendedName>
        <fullName evidence="8">Large ribosomal subunit protein mL44</fullName>
    </recommendedName>
</protein>
<accession>A0A1E3R0B1</accession>
<dbReference type="GO" id="GO:0006396">
    <property type="term" value="P:RNA processing"/>
    <property type="evidence" value="ECO:0007669"/>
    <property type="project" value="InterPro"/>
</dbReference>
<feature type="domain" description="DRBM" evidence="10">
    <location>
        <begin position="252"/>
        <end position="322"/>
    </location>
</feature>
<evidence type="ECO:0000256" key="4">
    <source>
        <dbReference type="ARBA" id="ARBA00022980"/>
    </source>
</evidence>
<dbReference type="EMBL" id="KV454426">
    <property type="protein sequence ID" value="ODQ82807.1"/>
    <property type="molecule type" value="Genomic_DNA"/>
</dbReference>
<dbReference type="GO" id="GO:0004525">
    <property type="term" value="F:ribonuclease III activity"/>
    <property type="evidence" value="ECO:0007669"/>
    <property type="project" value="InterPro"/>
</dbReference>
<dbReference type="CDD" id="cd00593">
    <property type="entry name" value="RIBOc"/>
    <property type="match status" value="1"/>
</dbReference>
<dbReference type="GO" id="GO:0003725">
    <property type="term" value="F:double-stranded RNA binding"/>
    <property type="evidence" value="ECO:0007669"/>
    <property type="project" value="InterPro"/>
</dbReference>
<dbReference type="PANTHER" id="PTHR11207:SF32">
    <property type="entry name" value="LARGE RIBOSOMAL SUBUNIT PROTEIN ML44"/>
    <property type="match status" value="1"/>
</dbReference>
<evidence type="ECO:0000259" key="10">
    <source>
        <dbReference type="PROSITE" id="PS50137"/>
    </source>
</evidence>
<proteinExistence type="inferred from homology"/>
<feature type="domain" description="RNase III" evidence="11">
    <location>
        <begin position="71"/>
        <end position="158"/>
    </location>
</feature>
<reference evidence="13" key="1">
    <citation type="submission" date="2016-05" db="EMBL/GenBank/DDBJ databases">
        <title>Comparative genomics of biotechnologically important yeasts.</title>
        <authorList>
            <consortium name="DOE Joint Genome Institute"/>
            <person name="Riley R."/>
            <person name="Haridas S."/>
            <person name="Wolfe K.H."/>
            <person name="Lopes M.R."/>
            <person name="Hittinger C.T."/>
            <person name="Goker M."/>
            <person name="Salamov A."/>
            <person name="Wisecaver J."/>
            <person name="Long T.M."/>
            <person name="Aerts A.L."/>
            <person name="Barry K."/>
            <person name="Choi C."/>
            <person name="Clum A."/>
            <person name="Coughlan A.Y."/>
            <person name="Deshpande S."/>
            <person name="Douglass A.P."/>
            <person name="Hanson S.J."/>
            <person name="Klenk H.-P."/>
            <person name="Labutti K."/>
            <person name="Lapidus A."/>
            <person name="Lindquist E."/>
            <person name="Lipzen A."/>
            <person name="Meier-Kolthoff J.P."/>
            <person name="Ohm R.A."/>
            <person name="Otillar R.P."/>
            <person name="Pangilinan J."/>
            <person name="Peng Y."/>
            <person name="Rokas A."/>
            <person name="Rosa C.A."/>
            <person name="Scheuner C."/>
            <person name="Sibirny A.A."/>
            <person name="Slot J.C."/>
            <person name="Stielow J.B."/>
            <person name="Sun H."/>
            <person name="Kurtzman C.P."/>
            <person name="Blackwell M."/>
            <person name="Grigoriev I.V."/>
            <person name="Jeffries T.W."/>
        </authorList>
    </citation>
    <scope>NUCLEOTIDE SEQUENCE [LARGE SCALE GENOMIC DNA]</scope>
    <source>
        <strain evidence="13">NRRL Y-12698</strain>
    </source>
</reference>
<evidence type="ECO:0000256" key="2">
    <source>
        <dbReference type="ARBA" id="ARBA00022884"/>
    </source>
</evidence>
<keyword evidence="2 9" id="KW-0694">RNA-binding</keyword>
<dbReference type="OrthoDB" id="67027at2759"/>
<dbReference type="Pfam" id="PF22892">
    <property type="entry name" value="DSRM_MRPL44"/>
    <property type="match status" value="1"/>
</dbReference>
<dbReference type="InterPro" id="IPR044443">
    <property type="entry name" value="Ribosomal_mL44_DSRM_fung"/>
</dbReference>
<dbReference type="InterPro" id="IPR055189">
    <property type="entry name" value="RM44_endonuclase"/>
</dbReference>
<dbReference type="InterPro" id="IPR000999">
    <property type="entry name" value="RNase_III_dom"/>
</dbReference>
<dbReference type="RefSeq" id="XP_018988135.1">
    <property type="nucleotide sequence ID" value="XM_019132264.1"/>
</dbReference>
<keyword evidence="13" id="KW-1185">Reference proteome</keyword>
<dbReference type="SUPFAM" id="SSF69065">
    <property type="entry name" value="RNase III domain-like"/>
    <property type="match status" value="1"/>
</dbReference>
<dbReference type="Gene3D" id="3.30.160.20">
    <property type="match status" value="1"/>
</dbReference>
<dbReference type="CDD" id="cd19873">
    <property type="entry name" value="DSRM_MRPL3_like"/>
    <property type="match status" value="1"/>
</dbReference>
<evidence type="ECO:0000256" key="1">
    <source>
        <dbReference type="ARBA" id="ARBA00004173"/>
    </source>
</evidence>
<keyword evidence="3" id="KW-0809">Transit peptide</keyword>
<dbReference type="STRING" id="984486.A0A1E3R0B1"/>
<name>A0A1E3R0B1_9ASCO</name>
<evidence type="ECO:0000259" key="11">
    <source>
        <dbReference type="PROSITE" id="PS50142"/>
    </source>
</evidence>
<dbReference type="Pfam" id="PF22935">
    <property type="entry name" value="RM44_endonuclase"/>
    <property type="match status" value="1"/>
</dbReference>
<gene>
    <name evidence="12" type="ORF">BABINDRAFT_56797</name>
</gene>
<dbReference type="Proteomes" id="UP000094336">
    <property type="component" value="Unassembled WGS sequence"/>
</dbReference>
<dbReference type="PANTHER" id="PTHR11207">
    <property type="entry name" value="RIBONUCLEASE III"/>
    <property type="match status" value="1"/>
</dbReference>